<evidence type="ECO:0000256" key="2">
    <source>
        <dbReference type="ARBA" id="ARBA00022692"/>
    </source>
</evidence>
<feature type="compositionally biased region" description="Low complexity" evidence="5">
    <location>
        <begin position="145"/>
        <end position="161"/>
    </location>
</feature>
<keyword evidence="3 6" id="KW-1133">Transmembrane helix</keyword>
<keyword evidence="4 6" id="KW-0472">Membrane</keyword>
<dbReference type="OrthoDB" id="5196645at2"/>
<feature type="region of interest" description="Disordered" evidence="5">
    <location>
        <begin position="130"/>
        <end position="211"/>
    </location>
</feature>
<feature type="compositionally biased region" description="Low complexity" evidence="5">
    <location>
        <begin position="181"/>
        <end position="201"/>
    </location>
</feature>
<protein>
    <submittedName>
        <fullName evidence="8">Predicted membrane protein</fullName>
    </submittedName>
</protein>
<proteinExistence type="predicted"/>
<dbReference type="HOGENOM" id="CLU_805793_0_0_11"/>
<feature type="compositionally biased region" description="Acidic residues" evidence="5">
    <location>
        <begin position="132"/>
        <end position="144"/>
    </location>
</feature>
<evidence type="ECO:0000259" key="7">
    <source>
        <dbReference type="Pfam" id="PF05154"/>
    </source>
</evidence>
<dbReference type="eggNOG" id="COG2314">
    <property type="taxonomic scope" value="Bacteria"/>
</dbReference>
<evidence type="ECO:0000313" key="9">
    <source>
        <dbReference type="Proteomes" id="UP000001919"/>
    </source>
</evidence>
<dbReference type="PANTHER" id="PTHR21016:SF25">
    <property type="entry name" value="TM2 DOMAIN-CONTAINING PROTEIN DDB_G0277895-RELATED"/>
    <property type="match status" value="1"/>
</dbReference>
<feature type="domain" description="TM2" evidence="7">
    <location>
        <begin position="15"/>
        <end position="62"/>
    </location>
</feature>
<organism evidence="8 9">
    <name type="scientific">Brachybacterium faecium (strain ATCC 43885 / DSM 4810 / JCM 11609 / LMG 19847 / NBRC 14762 / NCIMB 9860 / 6-10)</name>
    <dbReference type="NCBI Taxonomy" id="446465"/>
    <lineage>
        <taxon>Bacteria</taxon>
        <taxon>Bacillati</taxon>
        <taxon>Actinomycetota</taxon>
        <taxon>Actinomycetes</taxon>
        <taxon>Micrococcales</taxon>
        <taxon>Dermabacteraceae</taxon>
        <taxon>Brachybacterium</taxon>
    </lineage>
</organism>
<evidence type="ECO:0000256" key="3">
    <source>
        <dbReference type="ARBA" id="ARBA00022989"/>
    </source>
</evidence>
<sequence length="344" mass="35945">MPPGQFSPVPSQPPPKDFVAAWILALFLGVLGVDRFYRGFIGLGILKLVTCGGAGVWALVDLLLIILTGGRDSTGQRLAGYEKNKRIAWIVTPIVLLLGLIFSSINSATSSDIDAATEHEEIIATAPAEAASIEDEAASEEPADVDPAVQEDPADEAPAAEASEEPTEEPAEEPAEEPVADEAPAADVPAAQQAMSAAVAQGRADAKSAETDLQRGNVLNVRSDAMCESVPDGAVTDWIGTVKTVDANGEGKAIVTVAIDDDIEIGTWNNALSDIVDNTLVEQGTPLYDAALALAPGDTVRFSGTLKSGTDGNDTCYYTSNLTEAMSIDSPDYIITFSELKKIG</sequence>
<dbReference type="InterPro" id="IPR007829">
    <property type="entry name" value="TM2"/>
</dbReference>
<dbReference type="Pfam" id="PF05154">
    <property type="entry name" value="TM2"/>
    <property type="match status" value="1"/>
</dbReference>
<dbReference type="GO" id="GO:0016020">
    <property type="term" value="C:membrane"/>
    <property type="evidence" value="ECO:0007669"/>
    <property type="project" value="UniProtKB-SubCell"/>
</dbReference>
<feature type="compositionally biased region" description="Acidic residues" evidence="5">
    <location>
        <begin position="162"/>
        <end position="180"/>
    </location>
</feature>
<name>C7MDF7_BRAFD</name>
<keyword evidence="9" id="KW-1185">Reference proteome</keyword>
<dbReference type="Proteomes" id="UP000001919">
    <property type="component" value="Chromosome"/>
</dbReference>
<comment type="subcellular location">
    <subcellularLocation>
        <location evidence="1">Membrane</location>
        <topology evidence="1">Multi-pass membrane protein</topology>
    </subcellularLocation>
</comment>
<dbReference type="AlphaFoldDB" id="C7MDF7"/>
<gene>
    <name evidence="8" type="ordered locus">Bfae_17940</name>
</gene>
<keyword evidence="2 6" id="KW-0812">Transmembrane</keyword>
<dbReference type="EMBL" id="CP001643">
    <property type="protein sequence ID" value="ACU85614.1"/>
    <property type="molecule type" value="Genomic_DNA"/>
</dbReference>
<dbReference type="InterPro" id="IPR050932">
    <property type="entry name" value="TM2D1-3-like"/>
</dbReference>
<evidence type="ECO:0000256" key="1">
    <source>
        <dbReference type="ARBA" id="ARBA00004141"/>
    </source>
</evidence>
<dbReference type="KEGG" id="bfa:Bfae_17940"/>
<evidence type="ECO:0000256" key="6">
    <source>
        <dbReference type="SAM" id="Phobius"/>
    </source>
</evidence>
<feature type="transmembrane region" description="Helical" evidence="6">
    <location>
        <begin position="20"/>
        <end position="37"/>
    </location>
</feature>
<dbReference type="PATRIC" id="fig|446465.5.peg.1786"/>
<dbReference type="PANTHER" id="PTHR21016">
    <property type="entry name" value="BETA-AMYLOID BINDING PROTEIN-RELATED"/>
    <property type="match status" value="1"/>
</dbReference>
<evidence type="ECO:0000313" key="8">
    <source>
        <dbReference type="EMBL" id="ACU85614.1"/>
    </source>
</evidence>
<feature type="transmembrane region" description="Helical" evidence="6">
    <location>
        <begin position="87"/>
        <end position="105"/>
    </location>
</feature>
<accession>C7MDF7</accession>
<evidence type="ECO:0000256" key="4">
    <source>
        <dbReference type="ARBA" id="ARBA00023136"/>
    </source>
</evidence>
<evidence type="ECO:0000256" key="5">
    <source>
        <dbReference type="SAM" id="MobiDB-lite"/>
    </source>
</evidence>
<feature type="transmembrane region" description="Helical" evidence="6">
    <location>
        <begin position="44"/>
        <end position="67"/>
    </location>
</feature>
<reference evidence="8 9" key="1">
    <citation type="journal article" date="2009" name="Stand. Genomic Sci.">
        <title>Complete genome sequence of Brachybacterium faecium type strain (Schefferle 6-10).</title>
        <authorList>
            <person name="Lapidus A."/>
            <person name="Pukall R."/>
            <person name="Labuttii K."/>
            <person name="Copeland A."/>
            <person name="Del Rio T.G."/>
            <person name="Nolan M."/>
            <person name="Chen F."/>
            <person name="Lucas S."/>
            <person name="Tice H."/>
            <person name="Cheng J.F."/>
            <person name="Bruce D."/>
            <person name="Goodwin L."/>
            <person name="Pitluck S."/>
            <person name="Rohde M."/>
            <person name="Goker M."/>
            <person name="Pati A."/>
            <person name="Ivanova N."/>
            <person name="Mavrommatis K."/>
            <person name="Chen A."/>
            <person name="Palaniappan K."/>
            <person name="D'haeseleer P."/>
            <person name="Chain P."/>
            <person name="Bristow J."/>
            <person name="Eisen J.A."/>
            <person name="Markowitz V."/>
            <person name="Hugenholtz P."/>
            <person name="Kyrpides N.C."/>
            <person name="Klenk H.P."/>
        </authorList>
    </citation>
    <scope>NUCLEOTIDE SEQUENCE [LARGE SCALE GENOMIC DNA]</scope>
    <source>
        <strain evidence="9">ATCC 43885 / DSM 4810 / JCM 11609 / LMG 19847 / NBRC 14762 / NCIMB 9860 / 6-10</strain>
    </source>
</reference>